<comment type="caution">
    <text evidence="2">The sequence shown here is derived from an EMBL/GenBank/DDBJ whole genome shotgun (WGS) entry which is preliminary data.</text>
</comment>
<gene>
    <name evidence="2" type="ORF">DCS45_06580</name>
</gene>
<proteinExistence type="predicted"/>
<name>A0A348WAG9_9RHOB</name>
<dbReference type="Pfam" id="PF13400">
    <property type="entry name" value="Tad"/>
    <property type="match status" value="1"/>
</dbReference>
<evidence type="ECO:0000313" key="3">
    <source>
        <dbReference type="Proteomes" id="UP000264719"/>
    </source>
</evidence>
<sequence length="550" mass="60841">MALVFFLIMIAAGGIAVDMMRYEMKRAQIQSTLDSAVLASAGAPYGSDHRAIIEDYFRVANMSDYLAAENEEDIVVTVNSASVTAKADMTMSTYLMKLSGIKELRNTGGSTAVRKVPKLEVVLVLDVSGSMGSNSKLVNLKKAAKEFVTSLLNGSEPGNTVISVVPFSWSVSPSVATFEALAVDRKHEFSTCIRFKANDHSHASLATGNSGFSSGQPLDQMIYTALYGNFDEFSGSESSSDYRSCYANDYMEILPFSVSETELHAKIDSLQASGNTSGNQGMIWGAALLDPSFRQITDDLIAAGEVASSQAAIPSNYGTAETLKVAVVMGDGQNTTSYFFSNGGQWRGQNSDLYEVKSQKRVFKYAYRKNKKDKISYDQSKCSNNSWECVYESSGEIESAFYLHDNYGDNRYYNTEEGEWLSSSDWDDLQDSDEFVSMRRLDWEEAWGYMSPYYYYQVTGDPNAYYDYYYYDRLDGSEKDTRMKASCTATKNEGVVVFSIGFEIDQGGTAEQVLKNCASSENHYFRAEGININDAFSAIASNVVNLRLTQ</sequence>
<protein>
    <recommendedName>
        <fullName evidence="1">Putative Flp pilus-assembly TadG-like N-terminal domain-containing protein</fullName>
    </recommendedName>
</protein>
<dbReference type="InterPro" id="IPR036465">
    <property type="entry name" value="vWFA_dom_sf"/>
</dbReference>
<reference evidence="2 3" key="1">
    <citation type="journal article" date="2018" name="Nat. Biotechnol.">
        <title>A standardized bacterial taxonomy based on genome phylogeny substantially revises the tree of life.</title>
        <authorList>
            <person name="Parks D.H."/>
            <person name="Chuvochina M."/>
            <person name="Waite D.W."/>
            <person name="Rinke C."/>
            <person name="Skarshewski A."/>
            <person name="Chaumeil P.A."/>
            <person name="Hugenholtz P."/>
        </authorList>
    </citation>
    <scope>NUCLEOTIDE SEQUENCE [LARGE SCALE GENOMIC DNA]</scope>
    <source>
        <strain evidence="2">UBA9169</strain>
    </source>
</reference>
<dbReference type="CDD" id="cd00198">
    <property type="entry name" value="vWFA"/>
    <property type="match status" value="1"/>
</dbReference>
<organism evidence="2 3">
    <name type="scientific">Roseovarius nubinhibens</name>
    <dbReference type="NCBI Taxonomy" id="314263"/>
    <lineage>
        <taxon>Bacteria</taxon>
        <taxon>Pseudomonadati</taxon>
        <taxon>Pseudomonadota</taxon>
        <taxon>Alphaproteobacteria</taxon>
        <taxon>Rhodobacterales</taxon>
        <taxon>Roseobacteraceae</taxon>
        <taxon>Roseovarius</taxon>
    </lineage>
</organism>
<dbReference type="AlphaFoldDB" id="A0A348WAG9"/>
<feature type="domain" description="Putative Flp pilus-assembly TadG-like N-terminal" evidence="1">
    <location>
        <begin position="1"/>
        <end position="42"/>
    </location>
</feature>
<dbReference type="Proteomes" id="UP000264719">
    <property type="component" value="Unassembled WGS sequence"/>
</dbReference>
<evidence type="ECO:0000313" key="2">
    <source>
        <dbReference type="EMBL" id="HAR51531.1"/>
    </source>
</evidence>
<accession>A0A348WAG9</accession>
<dbReference type="InterPro" id="IPR028087">
    <property type="entry name" value="Tad_N"/>
</dbReference>
<dbReference type="EMBL" id="DMVW01000066">
    <property type="protein sequence ID" value="HAR51531.1"/>
    <property type="molecule type" value="Genomic_DNA"/>
</dbReference>
<evidence type="ECO:0000259" key="1">
    <source>
        <dbReference type="Pfam" id="PF13400"/>
    </source>
</evidence>
<dbReference type="Gene3D" id="3.40.50.410">
    <property type="entry name" value="von Willebrand factor, type A domain"/>
    <property type="match status" value="1"/>
</dbReference>
<dbReference type="SUPFAM" id="SSF53300">
    <property type="entry name" value="vWA-like"/>
    <property type="match status" value="1"/>
</dbReference>